<dbReference type="AlphaFoldDB" id="A0A813TXZ9"/>
<dbReference type="GO" id="GO:0070530">
    <property type="term" value="F:K63-linked polyubiquitin modification-dependent protein binding"/>
    <property type="evidence" value="ECO:0007669"/>
    <property type="project" value="TreeGrafter"/>
</dbReference>
<protein>
    <recommendedName>
        <fullName evidence="3">ubiquitinyl hydrolase 1</fullName>
        <ecNumber evidence="3">3.4.19.12</ecNumber>
    </recommendedName>
</protein>
<dbReference type="Proteomes" id="UP000663879">
    <property type="component" value="Unassembled WGS sequence"/>
</dbReference>
<keyword evidence="10" id="KW-0862">Zinc</keyword>
<keyword evidence="5" id="KW-0479">Metal-binding</keyword>
<dbReference type="GO" id="GO:0005634">
    <property type="term" value="C:nucleus"/>
    <property type="evidence" value="ECO:0007669"/>
    <property type="project" value="TreeGrafter"/>
</dbReference>
<dbReference type="InterPro" id="IPR003323">
    <property type="entry name" value="OTU_dom"/>
</dbReference>
<dbReference type="GO" id="GO:0070536">
    <property type="term" value="P:protein K63-linked deubiquitination"/>
    <property type="evidence" value="ECO:0007669"/>
    <property type="project" value="TreeGrafter"/>
</dbReference>
<dbReference type="EMBL" id="CAJNOC010000925">
    <property type="protein sequence ID" value="CAF0818005.1"/>
    <property type="molecule type" value="Genomic_DNA"/>
</dbReference>
<sequence length="643" mass="74920">MHPSTDNNHPANRFQRGYSKCSANEEITTETRNQIEKNFKSDTLSSSSSTSSTQNNNNNNSSSSSSNPYHHRLYIPNEYSFMLPDLNRIDDYKFREYLQNDLIEIPTECALTESGHLNWWTQNDWEGVCKPLYPMSTSGDGNCLLHAASLAMWGLHDRSLVLRKALHSTLENIKENNSPLWRRWKWEQMCQNKKYNLIFSDEEWSREWNSLLKLSSYKPRVSLDNVSNGETVSLVNLDGQVYFESLEEFHVFLLAHILQRPIIIVSDTMLHDADGQPLAPIPFGGIYLPFECEVNSCQRFPLVLAYDSAHFSALVLMNDQDLDYSNLRCPNFNDINKILHNRVPYSCIPLTYSNNEMLPLHFKFDPGENFDWARFDMTQSLNRNEEMSLIQKYLDLVRIELLDPSNYTIKKNLPSNTSGLKINISNIRVKELIRSNQAHKTSNNKLQKFFMNIFKTNEDKSEILNKNVKKSKNFFKTIKTGKIVSQYENRPETLDPYGQPEVLSYSKIAEGIGTSEPEQNIFHKIKEYNNWQEVFGFLELKNQKNMLCCKLNLIKPNKYDVIIHNYIDSAKQKYLMLVRQSEIKNKPTTTYQIPVVHNQQHSNESNNQIRNIQIKNTSTFLGDTNPVQYSYNHQHDRKKTSYF</sequence>
<keyword evidence="4" id="KW-0645">Protease</keyword>
<evidence type="ECO:0000256" key="5">
    <source>
        <dbReference type="ARBA" id="ARBA00022723"/>
    </source>
</evidence>
<feature type="domain" description="OTU" evidence="12">
    <location>
        <begin position="132"/>
        <end position="317"/>
    </location>
</feature>
<dbReference type="GO" id="GO:0005737">
    <property type="term" value="C:cytoplasm"/>
    <property type="evidence" value="ECO:0007669"/>
    <property type="project" value="TreeGrafter"/>
</dbReference>
<evidence type="ECO:0000256" key="9">
    <source>
        <dbReference type="ARBA" id="ARBA00022807"/>
    </source>
</evidence>
<keyword evidence="8" id="KW-0378">Hydrolase</keyword>
<dbReference type="EC" id="3.4.19.12" evidence="3"/>
<dbReference type="Pfam" id="PF02338">
    <property type="entry name" value="OTU"/>
    <property type="match status" value="1"/>
</dbReference>
<feature type="region of interest" description="Disordered" evidence="11">
    <location>
        <begin position="1"/>
        <end position="69"/>
    </location>
</feature>
<evidence type="ECO:0000256" key="8">
    <source>
        <dbReference type="ARBA" id="ARBA00022801"/>
    </source>
</evidence>
<reference evidence="13" key="1">
    <citation type="submission" date="2021-02" db="EMBL/GenBank/DDBJ databases">
        <authorList>
            <person name="Nowell W R."/>
        </authorList>
    </citation>
    <scope>NUCLEOTIDE SEQUENCE</scope>
    <source>
        <strain evidence="13">Ploen Becks lab</strain>
    </source>
</reference>
<organism evidence="13 14">
    <name type="scientific">Brachionus calyciflorus</name>
    <dbReference type="NCBI Taxonomy" id="104777"/>
    <lineage>
        <taxon>Eukaryota</taxon>
        <taxon>Metazoa</taxon>
        <taxon>Spiralia</taxon>
        <taxon>Gnathifera</taxon>
        <taxon>Rotifera</taxon>
        <taxon>Eurotatoria</taxon>
        <taxon>Monogononta</taxon>
        <taxon>Pseudotrocha</taxon>
        <taxon>Ploima</taxon>
        <taxon>Brachionidae</taxon>
        <taxon>Brachionus</taxon>
    </lineage>
</organism>
<feature type="compositionally biased region" description="Polar residues" evidence="11">
    <location>
        <begin position="21"/>
        <end position="32"/>
    </location>
</feature>
<feature type="compositionally biased region" description="Polar residues" evidence="11">
    <location>
        <begin position="1"/>
        <end position="10"/>
    </location>
</feature>
<dbReference type="PROSITE" id="PS50802">
    <property type="entry name" value="OTU"/>
    <property type="match status" value="1"/>
</dbReference>
<dbReference type="OrthoDB" id="10064699at2759"/>
<evidence type="ECO:0000256" key="6">
    <source>
        <dbReference type="ARBA" id="ARBA00022771"/>
    </source>
</evidence>
<keyword evidence="7" id="KW-0833">Ubl conjugation pathway</keyword>
<dbReference type="PANTHER" id="PTHR13367:SF27">
    <property type="entry name" value="OTU DOMAIN-CONTAINING PROTEIN"/>
    <property type="match status" value="1"/>
</dbReference>
<gene>
    <name evidence="13" type="ORF">OXX778_LOCUS7313</name>
</gene>
<proteinExistence type="inferred from homology"/>
<dbReference type="GO" id="GO:0071947">
    <property type="term" value="P:protein deubiquitination involved in ubiquitin-dependent protein catabolic process"/>
    <property type="evidence" value="ECO:0007669"/>
    <property type="project" value="TreeGrafter"/>
</dbReference>
<dbReference type="InterPro" id="IPR051346">
    <property type="entry name" value="OTU_Deubiquitinase"/>
</dbReference>
<dbReference type="PANTHER" id="PTHR13367">
    <property type="entry name" value="UBIQUITIN THIOESTERASE"/>
    <property type="match status" value="1"/>
</dbReference>
<evidence type="ECO:0000256" key="10">
    <source>
        <dbReference type="ARBA" id="ARBA00022833"/>
    </source>
</evidence>
<evidence type="ECO:0000256" key="4">
    <source>
        <dbReference type="ARBA" id="ARBA00022670"/>
    </source>
</evidence>
<evidence type="ECO:0000256" key="11">
    <source>
        <dbReference type="SAM" id="MobiDB-lite"/>
    </source>
</evidence>
<dbReference type="GO" id="GO:0008270">
    <property type="term" value="F:zinc ion binding"/>
    <property type="evidence" value="ECO:0007669"/>
    <property type="project" value="UniProtKB-KW"/>
</dbReference>
<evidence type="ECO:0000256" key="3">
    <source>
        <dbReference type="ARBA" id="ARBA00012759"/>
    </source>
</evidence>
<evidence type="ECO:0000313" key="14">
    <source>
        <dbReference type="Proteomes" id="UP000663879"/>
    </source>
</evidence>
<comment type="catalytic activity">
    <reaction evidence="1">
        <text>Thiol-dependent hydrolysis of ester, thioester, amide, peptide and isopeptide bonds formed by the C-terminal Gly of ubiquitin (a 76-residue protein attached to proteins as an intracellular targeting signal).</text>
        <dbReference type="EC" id="3.4.19.12"/>
    </reaction>
</comment>
<keyword evidence="6" id="KW-0863">Zinc-finger</keyword>
<keyword evidence="14" id="KW-1185">Reference proteome</keyword>
<evidence type="ECO:0000256" key="7">
    <source>
        <dbReference type="ARBA" id="ARBA00022786"/>
    </source>
</evidence>
<evidence type="ECO:0000313" key="13">
    <source>
        <dbReference type="EMBL" id="CAF0818005.1"/>
    </source>
</evidence>
<name>A0A813TXZ9_9BILA</name>
<dbReference type="GO" id="GO:0035871">
    <property type="term" value="P:protein K11-linked deubiquitination"/>
    <property type="evidence" value="ECO:0007669"/>
    <property type="project" value="TreeGrafter"/>
</dbReference>
<dbReference type="GO" id="GO:0004843">
    <property type="term" value="F:cysteine-type deubiquitinase activity"/>
    <property type="evidence" value="ECO:0007669"/>
    <property type="project" value="UniProtKB-EC"/>
</dbReference>
<dbReference type="CDD" id="cd22768">
    <property type="entry name" value="OTU_OTUD7"/>
    <property type="match status" value="1"/>
</dbReference>
<feature type="compositionally biased region" description="Low complexity" evidence="11">
    <location>
        <begin position="45"/>
        <end position="67"/>
    </location>
</feature>
<evidence type="ECO:0000259" key="12">
    <source>
        <dbReference type="PROSITE" id="PS50802"/>
    </source>
</evidence>
<evidence type="ECO:0000256" key="1">
    <source>
        <dbReference type="ARBA" id="ARBA00000707"/>
    </source>
</evidence>
<keyword evidence="9" id="KW-0788">Thiol protease</keyword>
<comment type="similarity">
    <text evidence="2">Belongs to the peptidase C64 family.</text>
</comment>
<dbReference type="GO" id="GO:0071108">
    <property type="term" value="P:protein K48-linked deubiquitination"/>
    <property type="evidence" value="ECO:0007669"/>
    <property type="project" value="TreeGrafter"/>
</dbReference>
<evidence type="ECO:0000256" key="2">
    <source>
        <dbReference type="ARBA" id="ARBA00005865"/>
    </source>
</evidence>
<accession>A0A813TXZ9</accession>
<comment type="caution">
    <text evidence="13">The sequence shown here is derived from an EMBL/GenBank/DDBJ whole genome shotgun (WGS) entry which is preliminary data.</text>
</comment>